<reference evidence="16 17" key="1">
    <citation type="submission" date="2024-08" db="EMBL/GenBank/DDBJ databases">
        <title>Gnathostoma spinigerum genome.</title>
        <authorList>
            <person name="Gonzalez-Bertolin B."/>
            <person name="Monzon S."/>
            <person name="Zaballos A."/>
            <person name="Jimenez P."/>
            <person name="Dekumyoy P."/>
            <person name="Varona S."/>
            <person name="Cuesta I."/>
            <person name="Sumanam S."/>
            <person name="Adisakwattana P."/>
            <person name="Gasser R.B."/>
            <person name="Hernandez-Gonzalez A."/>
            <person name="Young N.D."/>
            <person name="Perteguer M.J."/>
        </authorList>
    </citation>
    <scope>NUCLEOTIDE SEQUENCE [LARGE SCALE GENOMIC DNA]</scope>
    <source>
        <strain evidence="16">AL3</strain>
        <tissue evidence="16">Liver</tissue>
    </source>
</reference>
<sequence>MSIRQSRNFILLSLVISFIWMLAMIYEVSNYTDPRESARFHPRFFPSATLPVSSVPTVRPIHSVLFETKITTQKDEQNESQRKIDNPRIVVPVVNLTELGVIHNADEQRLKDEGYSIYAYNSYLSDRIGPRRQIPDSRHELCRKEKYPEDLPSASIIICYYNEAPSALIRMVNSIIDRTPDQFIHEILLVDDSSDLNDSDTTVDSYLREHWQDGKVRMYRTEHNEGLIRAKLFGAERASGEVLIFLDSHCEVNQQWIEPLLNRIKQNNHTVVCPIIDIIDYDTMKYIAAPVCKGGMSWSLLFKWDYPPPSYFNDARNNVRPLKSPTMAGGLFAVDRQYFKYLGGYDKGMDIWGAENVEFSMRIWLCGGQLEIIPCSRVGHIFRKRRPYGTGIDSYGRNAARAANVWLDDYIEKFYMSKPNLKNKSFGDISEMQAIKKRLNCRPFSWFIENIYPELKSGNSPSAEQIEKGKDLWLSHPSDKYQIMLKNTTLCMAGESHVNRLFIGSRIFLQRCKASKKHQVWRWTKFGELRPMGSSSLCLDSLKDARLLKCHQQGAHQSWIFVNGSKLYNAAVNHCVHGTDELSSIVSMKDCSKASEWVIQKL</sequence>
<evidence type="ECO:0000256" key="1">
    <source>
        <dbReference type="ARBA" id="ARBA00001936"/>
    </source>
</evidence>
<evidence type="ECO:0000313" key="16">
    <source>
        <dbReference type="EMBL" id="MFH4982012.1"/>
    </source>
</evidence>
<evidence type="ECO:0000256" key="2">
    <source>
        <dbReference type="ARBA" id="ARBA00004323"/>
    </source>
</evidence>
<dbReference type="EMBL" id="JBGFUD010008317">
    <property type="protein sequence ID" value="MFH4982012.1"/>
    <property type="molecule type" value="Genomic_DNA"/>
</dbReference>
<evidence type="ECO:0000256" key="10">
    <source>
        <dbReference type="ARBA" id="ARBA00023136"/>
    </source>
</evidence>
<keyword evidence="13 14" id="KW-0464">Manganese</keyword>
<evidence type="ECO:0000256" key="13">
    <source>
        <dbReference type="ARBA" id="ARBA00023211"/>
    </source>
</evidence>
<evidence type="ECO:0000256" key="14">
    <source>
        <dbReference type="RuleBase" id="RU361242"/>
    </source>
</evidence>
<feature type="domain" description="Ricin B lectin" evidence="15">
    <location>
        <begin position="478"/>
        <end position="600"/>
    </location>
</feature>
<comment type="cofactor">
    <cofactor evidence="1 14">
        <name>Mn(2+)</name>
        <dbReference type="ChEBI" id="CHEBI:29035"/>
    </cofactor>
</comment>
<evidence type="ECO:0000313" key="17">
    <source>
        <dbReference type="Proteomes" id="UP001608902"/>
    </source>
</evidence>
<keyword evidence="17" id="KW-1185">Reference proteome</keyword>
<dbReference type="FunFam" id="3.90.550.10:FF:000053">
    <property type="entry name" value="Polypeptide N-acetylgalactosaminyltransferase"/>
    <property type="match status" value="1"/>
</dbReference>
<gene>
    <name evidence="16" type="ORF">AB6A40_008721</name>
</gene>
<dbReference type="SUPFAM" id="SSF53448">
    <property type="entry name" value="Nucleotide-diphospho-sugar transferases"/>
    <property type="match status" value="1"/>
</dbReference>
<dbReference type="InterPro" id="IPR035992">
    <property type="entry name" value="Ricin_B-like_lectins"/>
</dbReference>
<comment type="pathway">
    <text evidence="3 14">Protein modification; protein glycosylation.</text>
</comment>
<dbReference type="Pfam" id="PF00535">
    <property type="entry name" value="Glycos_transf_2"/>
    <property type="match status" value="1"/>
</dbReference>
<evidence type="ECO:0000256" key="11">
    <source>
        <dbReference type="ARBA" id="ARBA00023157"/>
    </source>
</evidence>
<dbReference type="InterPro" id="IPR045885">
    <property type="entry name" value="GalNAc-T"/>
</dbReference>
<proteinExistence type="inferred from homology"/>
<evidence type="ECO:0000256" key="9">
    <source>
        <dbReference type="ARBA" id="ARBA00023034"/>
    </source>
</evidence>
<feature type="transmembrane region" description="Helical" evidence="14">
    <location>
        <begin position="9"/>
        <end position="26"/>
    </location>
</feature>
<dbReference type="InterPro" id="IPR029044">
    <property type="entry name" value="Nucleotide-diphossugar_trans"/>
</dbReference>
<dbReference type="PANTHER" id="PTHR11675">
    <property type="entry name" value="N-ACETYLGALACTOSAMINYLTRANSFERASE"/>
    <property type="match status" value="1"/>
</dbReference>
<keyword evidence="14" id="KW-0808">Transferase</keyword>
<dbReference type="InterPro" id="IPR000772">
    <property type="entry name" value="Ricin_B_lectin"/>
</dbReference>
<dbReference type="Gene3D" id="3.90.550.10">
    <property type="entry name" value="Spore Coat Polysaccharide Biosynthesis Protein SpsA, Chain A"/>
    <property type="match status" value="1"/>
</dbReference>
<keyword evidence="6 14" id="KW-0430">Lectin</keyword>
<keyword evidence="9 14" id="KW-0333">Golgi apparatus</keyword>
<comment type="caution">
    <text evidence="16">The sequence shown here is derived from an EMBL/GenBank/DDBJ whole genome shotgun (WGS) entry which is preliminary data.</text>
</comment>
<keyword evidence="7" id="KW-0735">Signal-anchor</keyword>
<evidence type="ECO:0000256" key="6">
    <source>
        <dbReference type="ARBA" id="ARBA00022734"/>
    </source>
</evidence>
<protein>
    <recommendedName>
        <fullName evidence="14">Polypeptide N-acetylgalactosaminyltransferase</fullName>
        <ecNumber evidence="14">2.4.1.-</ecNumber>
    </recommendedName>
    <alternativeName>
        <fullName evidence="14">Protein-UDP acetylgalactosaminyltransferase</fullName>
    </alternativeName>
</protein>
<keyword evidence="8 14" id="KW-1133">Transmembrane helix</keyword>
<dbReference type="Gene3D" id="2.80.10.50">
    <property type="match status" value="1"/>
</dbReference>
<keyword evidence="12" id="KW-0325">Glycoprotein</keyword>
<dbReference type="EC" id="2.4.1.-" evidence="14"/>
<dbReference type="SUPFAM" id="SSF50370">
    <property type="entry name" value="Ricin B-like lectins"/>
    <property type="match status" value="1"/>
</dbReference>
<keyword evidence="11 14" id="KW-1015">Disulfide bond</keyword>
<organism evidence="16 17">
    <name type="scientific">Gnathostoma spinigerum</name>
    <dbReference type="NCBI Taxonomy" id="75299"/>
    <lineage>
        <taxon>Eukaryota</taxon>
        <taxon>Metazoa</taxon>
        <taxon>Ecdysozoa</taxon>
        <taxon>Nematoda</taxon>
        <taxon>Chromadorea</taxon>
        <taxon>Rhabditida</taxon>
        <taxon>Spirurina</taxon>
        <taxon>Gnathostomatomorpha</taxon>
        <taxon>Gnathostomatoidea</taxon>
        <taxon>Gnathostomatidae</taxon>
        <taxon>Gnathostoma</taxon>
    </lineage>
</organism>
<evidence type="ECO:0000256" key="8">
    <source>
        <dbReference type="ARBA" id="ARBA00022989"/>
    </source>
</evidence>
<accession>A0ABD6EZD5</accession>
<evidence type="ECO:0000259" key="15">
    <source>
        <dbReference type="SMART" id="SM00458"/>
    </source>
</evidence>
<dbReference type="GO" id="GO:0006493">
    <property type="term" value="P:protein O-linked glycosylation"/>
    <property type="evidence" value="ECO:0007669"/>
    <property type="project" value="UniProtKB-ARBA"/>
</dbReference>
<comment type="similarity">
    <text evidence="4 14">Belongs to the glycosyltransferase 2 family. GalNAc-T subfamily.</text>
</comment>
<evidence type="ECO:0000256" key="3">
    <source>
        <dbReference type="ARBA" id="ARBA00004922"/>
    </source>
</evidence>
<evidence type="ECO:0000256" key="5">
    <source>
        <dbReference type="ARBA" id="ARBA00022692"/>
    </source>
</evidence>
<dbReference type="SMART" id="SM00458">
    <property type="entry name" value="RICIN"/>
    <property type="match status" value="1"/>
</dbReference>
<name>A0ABD6EZD5_9BILA</name>
<keyword evidence="14" id="KW-0328">Glycosyltransferase</keyword>
<keyword evidence="10 14" id="KW-0472">Membrane</keyword>
<comment type="subcellular location">
    <subcellularLocation>
        <location evidence="2 14">Golgi apparatus membrane</location>
        <topology evidence="2 14">Single-pass type II membrane protein</topology>
    </subcellularLocation>
</comment>
<dbReference type="GO" id="GO:0000139">
    <property type="term" value="C:Golgi membrane"/>
    <property type="evidence" value="ECO:0007669"/>
    <property type="project" value="UniProtKB-SubCell"/>
</dbReference>
<dbReference type="InterPro" id="IPR001173">
    <property type="entry name" value="Glyco_trans_2-like"/>
</dbReference>
<dbReference type="GO" id="GO:0016757">
    <property type="term" value="F:glycosyltransferase activity"/>
    <property type="evidence" value="ECO:0007669"/>
    <property type="project" value="UniProtKB-KW"/>
</dbReference>
<evidence type="ECO:0000256" key="4">
    <source>
        <dbReference type="ARBA" id="ARBA00005680"/>
    </source>
</evidence>
<dbReference type="PANTHER" id="PTHR11675:SF63">
    <property type="entry name" value="POLYPEPTIDE N-ACETYLGALACTOSAMINYLTRANSFERASE"/>
    <property type="match status" value="1"/>
</dbReference>
<keyword evidence="5 14" id="KW-0812">Transmembrane</keyword>
<dbReference type="CDD" id="cd02510">
    <property type="entry name" value="pp-GalNAc-T"/>
    <property type="match status" value="1"/>
</dbReference>
<dbReference type="Pfam" id="PF00652">
    <property type="entry name" value="Ricin_B_lectin"/>
    <property type="match status" value="1"/>
</dbReference>
<dbReference type="AlphaFoldDB" id="A0ABD6EZD5"/>
<evidence type="ECO:0000256" key="7">
    <source>
        <dbReference type="ARBA" id="ARBA00022968"/>
    </source>
</evidence>
<dbReference type="Proteomes" id="UP001608902">
    <property type="component" value="Unassembled WGS sequence"/>
</dbReference>
<evidence type="ECO:0000256" key="12">
    <source>
        <dbReference type="ARBA" id="ARBA00023180"/>
    </source>
</evidence>
<dbReference type="PROSITE" id="PS50231">
    <property type="entry name" value="RICIN_B_LECTIN"/>
    <property type="match status" value="1"/>
</dbReference>
<dbReference type="GO" id="GO:0030246">
    <property type="term" value="F:carbohydrate binding"/>
    <property type="evidence" value="ECO:0007669"/>
    <property type="project" value="UniProtKB-KW"/>
</dbReference>